<keyword evidence="3 5" id="KW-0732">Signal</keyword>
<dbReference type="KEGG" id="caqu:CAQU_11265"/>
<evidence type="ECO:0000256" key="5">
    <source>
        <dbReference type="SAM" id="SignalP"/>
    </source>
</evidence>
<dbReference type="PANTHER" id="PTHR30085:SF6">
    <property type="entry name" value="ABC TRANSPORTER GLUTAMINE-BINDING PROTEIN GLNH"/>
    <property type="match status" value="1"/>
</dbReference>
<dbReference type="InterPro" id="IPR051455">
    <property type="entry name" value="Bact_solute-bind_prot3"/>
</dbReference>
<feature type="region of interest" description="Disordered" evidence="4">
    <location>
        <begin position="43"/>
        <end position="75"/>
    </location>
</feature>
<comment type="similarity">
    <text evidence="1">Belongs to the bacterial solute-binding protein 3 family.</text>
</comment>
<organism evidence="7 8">
    <name type="scientific">Corynebacterium aquilae DSM 44791</name>
    <dbReference type="NCBI Taxonomy" id="1431546"/>
    <lineage>
        <taxon>Bacteria</taxon>
        <taxon>Bacillati</taxon>
        <taxon>Actinomycetota</taxon>
        <taxon>Actinomycetes</taxon>
        <taxon>Mycobacteriales</taxon>
        <taxon>Corynebacteriaceae</taxon>
        <taxon>Corynebacterium</taxon>
    </lineage>
</organism>
<keyword evidence="2" id="KW-0813">Transport</keyword>
<evidence type="ECO:0000313" key="7">
    <source>
        <dbReference type="EMBL" id="APT85529.1"/>
    </source>
</evidence>
<feature type="chain" id="PRO_5038442902" description="Solute-binding protein family 3/N-terminal domain-containing protein" evidence="5">
    <location>
        <begin position="21"/>
        <end position="326"/>
    </location>
</feature>
<accession>A0A1L7CI89</accession>
<dbReference type="SUPFAM" id="SSF53850">
    <property type="entry name" value="Periplasmic binding protein-like II"/>
    <property type="match status" value="1"/>
</dbReference>
<dbReference type="Proteomes" id="UP000185478">
    <property type="component" value="Chromosome"/>
</dbReference>
<dbReference type="Gene3D" id="3.40.190.10">
    <property type="entry name" value="Periplasmic binding protein-like II"/>
    <property type="match status" value="2"/>
</dbReference>
<sequence length="326" mass="35138">MLRTTSCLLLATGLTLSACSTPETPSMHDTQDAQPVTWPLPPGAVLEQAGSVTPDPIEDDALPHGSLAPDNATPADRVPTIVDRGYVLVGVNQSQNLLSFRDPVTGQLQGFEVDIAREIARDIFGDPDRVEFRYVDASDFQEALDTGRVDMVLRSMSITAARQQHMAFSAPYLATSKQLLALTQSGVDSVRDLNGRTVCVANMSTALDRARQVATGANIIKVRNWADCLVALQQHQADAILADDAILAGIAAQDPYATLVGNNLSRENYGVVFPLPAEKPAAAGGIRQVNYTLARISRDGTWQKIYNRWLGPYQVSAGPPPPVYDN</sequence>
<dbReference type="Pfam" id="PF00497">
    <property type="entry name" value="SBP_bac_3"/>
    <property type="match status" value="1"/>
</dbReference>
<keyword evidence="8" id="KW-1185">Reference proteome</keyword>
<evidence type="ECO:0000259" key="6">
    <source>
        <dbReference type="SMART" id="SM00062"/>
    </source>
</evidence>
<dbReference type="CDD" id="cd13690">
    <property type="entry name" value="PBP2_GluB"/>
    <property type="match status" value="1"/>
</dbReference>
<dbReference type="GO" id="GO:0030288">
    <property type="term" value="C:outer membrane-bounded periplasmic space"/>
    <property type="evidence" value="ECO:0007669"/>
    <property type="project" value="TreeGrafter"/>
</dbReference>
<evidence type="ECO:0000256" key="1">
    <source>
        <dbReference type="ARBA" id="ARBA00010333"/>
    </source>
</evidence>
<dbReference type="InterPro" id="IPR001638">
    <property type="entry name" value="Solute-binding_3/MltF_N"/>
</dbReference>
<dbReference type="PROSITE" id="PS51257">
    <property type="entry name" value="PROKAR_LIPOPROTEIN"/>
    <property type="match status" value="1"/>
</dbReference>
<evidence type="ECO:0000256" key="2">
    <source>
        <dbReference type="ARBA" id="ARBA00022448"/>
    </source>
</evidence>
<dbReference type="SMART" id="SM00062">
    <property type="entry name" value="PBPb"/>
    <property type="match status" value="1"/>
</dbReference>
<reference evidence="7 8" key="1">
    <citation type="submission" date="2014-08" db="EMBL/GenBank/DDBJ databases">
        <title>Complete genome sequence of Corynebacterium aquilae S-613T(T) (=DSM 44791(T)), isolated from the choana of a healthy golden eagle.</title>
        <authorList>
            <person name="Ruckert C."/>
            <person name="Albersmeier A."/>
            <person name="Winkler A."/>
            <person name="Kalinowski J."/>
        </authorList>
    </citation>
    <scope>NUCLEOTIDE SEQUENCE [LARGE SCALE GENOMIC DNA]</scope>
    <source>
        <strain evidence="7 8">S-613</strain>
    </source>
</reference>
<gene>
    <name evidence="7" type="ORF">CAQU_11265</name>
</gene>
<dbReference type="AlphaFoldDB" id="A0A1L7CI89"/>
<feature type="signal peptide" evidence="5">
    <location>
        <begin position="1"/>
        <end position="20"/>
    </location>
</feature>
<dbReference type="GO" id="GO:0005576">
    <property type="term" value="C:extracellular region"/>
    <property type="evidence" value="ECO:0007669"/>
    <property type="project" value="TreeGrafter"/>
</dbReference>
<feature type="domain" description="Solute-binding protein family 3/N-terminal" evidence="6">
    <location>
        <begin position="86"/>
        <end position="313"/>
    </location>
</feature>
<dbReference type="GO" id="GO:0006865">
    <property type="term" value="P:amino acid transport"/>
    <property type="evidence" value="ECO:0007669"/>
    <property type="project" value="TreeGrafter"/>
</dbReference>
<dbReference type="EMBL" id="CP009245">
    <property type="protein sequence ID" value="APT85529.1"/>
    <property type="molecule type" value="Genomic_DNA"/>
</dbReference>
<evidence type="ECO:0000256" key="3">
    <source>
        <dbReference type="ARBA" id="ARBA00022729"/>
    </source>
</evidence>
<dbReference type="PANTHER" id="PTHR30085">
    <property type="entry name" value="AMINO ACID ABC TRANSPORTER PERMEASE"/>
    <property type="match status" value="1"/>
</dbReference>
<protein>
    <recommendedName>
        <fullName evidence="6">Solute-binding protein family 3/N-terminal domain-containing protein</fullName>
    </recommendedName>
</protein>
<proteinExistence type="inferred from homology"/>
<evidence type="ECO:0000313" key="8">
    <source>
        <dbReference type="Proteomes" id="UP000185478"/>
    </source>
</evidence>
<name>A0A1L7CI89_9CORY</name>
<dbReference type="STRING" id="1431546.CAQU_11265"/>
<evidence type="ECO:0000256" key="4">
    <source>
        <dbReference type="SAM" id="MobiDB-lite"/>
    </source>
</evidence>